<dbReference type="STRING" id="70667.A0A3P7BIP5"/>
<keyword evidence="10" id="KW-1185">Reference proteome</keyword>
<dbReference type="OrthoDB" id="5877963at2759"/>
<dbReference type="GO" id="GO:0005313">
    <property type="term" value="F:L-glutamate transmembrane transporter activity"/>
    <property type="evidence" value="ECO:0007669"/>
    <property type="project" value="TreeGrafter"/>
</dbReference>
<evidence type="ECO:0000256" key="8">
    <source>
        <dbReference type="RuleBase" id="RU361216"/>
    </source>
</evidence>
<dbReference type="EMBL" id="UYSU01000165">
    <property type="protein sequence ID" value="VDL85340.1"/>
    <property type="molecule type" value="Genomic_DNA"/>
</dbReference>
<dbReference type="PANTHER" id="PTHR11958">
    <property type="entry name" value="SODIUM/DICARBOXYLATE SYMPORTER-RELATED"/>
    <property type="match status" value="1"/>
</dbReference>
<dbReference type="InterPro" id="IPR018107">
    <property type="entry name" value="Na-dicarboxylate_symporter_CS"/>
</dbReference>
<evidence type="ECO:0000256" key="3">
    <source>
        <dbReference type="ARBA" id="ARBA00022692"/>
    </source>
</evidence>
<protein>
    <recommendedName>
        <fullName evidence="8">Amino acid transporter</fullName>
    </recommendedName>
</protein>
<dbReference type="InterPro" id="IPR050746">
    <property type="entry name" value="DAACS"/>
</dbReference>
<keyword evidence="5 8" id="KW-1133">Transmembrane helix</keyword>
<dbReference type="GO" id="GO:0015501">
    <property type="term" value="F:glutamate:sodium symporter activity"/>
    <property type="evidence" value="ECO:0007669"/>
    <property type="project" value="TreeGrafter"/>
</dbReference>
<keyword evidence="4 8" id="KW-0769">Symport</keyword>
<dbReference type="Proteomes" id="UP000275846">
    <property type="component" value="Unassembled WGS sequence"/>
</dbReference>
<dbReference type="PANTHER" id="PTHR11958:SF99">
    <property type="entry name" value="SODIUM-DEPENDENT EXCITATORY AMINO ACID TRANSPORTER GLT-6-RELATED"/>
    <property type="match status" value="1"/>
</dbReference>
<dbReference type="InterPro" id="IPR001991">
    <property type="entry name" value="Na-dicarboxylate_symporter"/>
</dbReference>
<evidence type="ECO:0000313" key="10">
    <source>
        <dbReference type="Proteomes" id="UP000275846"/>
    </source>
</evidence>
<name>A0A3P7BIP5_SCHSO</name>
<reference evidence="9 10" key="1">
    <citation type="submission" date="2018-11" db="EMBL/GenBank/DDBJ databases">
        <authorList>
            <consortium name="Pathogen Informatics"/>
        </authorList>
    </citation>
    <scope>NUCLEOTIDE SEQUENCE [LARGE SCALE GENOMIC DNA]</scope>
    <source>
        <strain evidence="9 10">NST_G2</strain>
    </source>
</reference>
<comment type="caution">
    <text evidence="8">Lacks conserved residue(s) required for the propagation of feature annotation.</text>
</comment>
<feature type="transmembrane region" description="Helical" evidence="8">
    <location>
        <begin position="136"/>
        <end position="165"/>
    </location>
</feature>
<dbReference type="SUPFAM" id="SSF118215">
    <property type="entry name" value="Proton glutamate symport protein"/>
    <property type="match status" value="1"/>
</dbReference>
<dbReference type="AlphaFoldDB" id="A0A3P7BIP5"/>
<keyword evidence="2 8" id="KW-0813">Transport</keyword>
<organism evidence="9 10">
    <name type="scientific">Schistocephalus solidus</name>
    <name type="common">Tapeworm</name>
    <dbReference type="NCBI Taxonomy" id="70667"/>
    <lineage>
        <taxon>Eukaryota</taxon>
        <taxon>Metazoa</taxon>
        <taxon>Spiralia</taxon>
        <taxon>Lophotrochozoa</taxon>
        <taxon>Platyhelminthes</taxon>
        <taxon>Cestoda</taxon>
        <taxon>Eucestoda</taxon>
        <taxon>Diphyllobothriidea</taxon>
        <taxon>Diphyllobothriidae</taxon>
        <taxon>Schistocephalus</taxon>
    </lineage>
</organism>
<sequence>MGIFFLILGKVLDIDDLERTAYSLGKYMLTVVLGLAIHSLGTLTLLYTVICRKNPFRFYKGIFQAWITALGTASSAATLPITFRCLEENLGIDKRVTRFVLPIGATINMDGTALYEAVASIFIAQINGRDLALSEVIIVSVTATLAAIGAASVPSAGLVTMMLVLTSVGLPTNDITMILAVDWLL</sequence>
<evidence type="ECO:0000256" key="2">
    <source>
        <dbReference type="ARBA" id="ARBA00022448"/>
    </source>
</evidence>
<keyword evidence="6 8" id="KW-0472">Membrane</keyword>
<evidence type="ECO:0000313" key="9">
    <source>
        <dbReference type="EMBL" id="VDL85340.1"/>
    </source>
</evidence>
<dbReference type="InterPro" id="IPR036458">
    <property type="entry name" value="Na:dicarbo_symporter_sf"/>
</dbReference>
<evidence type="ECO:0000256" key="4">
    <source>
        <dbReference type="ARBA" id="ARBA00022847"/>
    </source>
</evidence>
<dbReference type="Gene3D" id="1.10.3860.10">
    <property type="entry name" value="Sodium:dicarboxylate symporter"/>
    <property type="match status" value="1"/>
</dbReference>
<evidence type="ECO:0000256" key="5">
    <source>
        <dbReference type="ARBA" id="ARBA00022989"/>
    </source>
</evidence>
<gene>
    <name evidence="9" type="ORF">SSLN_LOCUS269</name>
</gene>
<feature type="transmembrane region" description="Helical" evidence="8">
    <location>
        <begin position="27"/>
        <end position="50"/>
    </location>
</feature>
<dbReference type="GO" id="GO:0015175">
    <property type="term" value="F:neutral L-amino acid transmembrane transporter activity"/>
    <property type="evidence" value="ECO:0007669"/>
    <property type="project" value="TreeGrafter"/>
</dbReference>
<keyword evidence="3 8" id="KW-0812">Transmembrane</keyword>
<evidence type="ECO:0000256" key="1">
    <source>
        <dbReference type="ARBA" id="ARBA00004141"/>
    </source>
</evidence>
<evidence type="ECO:0000256" key="6">
    <source>
        <dbReference type="ARBA" id="ARBA00023136"/>
    </source>
</evidence>
<dbReference type="Pfam" id="PF00375">
    <property type="entry name" value="SDF"/>
    <property type="match status" value="1"/>
</dbReference>
<accession>A0A3P7BIP5</accession>
<keyword evidence="7" id="KW-0325">Glycoprotein</keyword>
<dbReference type="GO" id="GO:0005886">
    <property type="term" value="C:plasma membrane"/>
    <property type="evidence" value="ECO:0007669"/>
    <property type="project" value="TreeGrafter"/>
</dbReference>
<comment type="similarity">
    <text evidence="8">Belongs to the dicarboxylate/amino acid:cation symporter (DAACS) (TC 2.A.23) family.</text>
</comment>
<dbReference type="PRINTS" id="PR00173">
    <property type="entry name" value="EDTRNSPORT"/>
</dbReference>
<evidence type="ECO:0000256" key="7">
    <source>
        <dbReference type="ARBA" id="ARBA00023180"/>
    </source>
</evidence>
<proteinExistence type="inferred from homology"/>
<comment type="subcellular location">
    <subcellularLocation>
        <location evidence="1 8">Membrane</location>
        <topology evidence="1 8">Multi-pass membrane protein</topology>
    </subcellularLocation>
</comment>
<dbReference type="PROSITE" id="PS00714">
    <property type="entry name" value="NA_DICARBOXYL_SYMP_2"/>
    <property type="match status" value="1"/>
</dbReference>